<dbReference type="Proteomes" id="UP001234297">
    <property type="component" value="Chromosome 2"/>
</dbReference>
<name>A0ACC2MA03_PERAE</name>
<evidence type="ECO:0000313" key="2">
    <source>
        <dbReference type="Proteomes" id="UP001234297"/>
    </source>
</evidence>
<sequence length="465" mass="53411">MATRVLASKALCKCLQQLKDLSFSPLIAMPSLRSSGFHRISLSNVLCKVSDKKPVFGHPSDMGNFCVVGRLWIHTEQPMNLAEHALIPAKNSENQVDVDDNGAVKMKRKKLKGKRAVVRWLKSFRYKKKRDYERMTAEEKILYKLRKAQKKEARLMEALQKIEPHDSSVTTHDPEILTPEEHFYFLKMGQKCKNYVPIGRRGIFQGVILNMHLHWKKHQTVKVIVKTFTPEEVREIATELARLSGGIVLDIQENYTIIMYRGKNYSQPPAEIMSPKMTLSKKKALDKSKFRDGLRAVRAYIPRLEQDMELLKAQAVRRKENKTNEAQEKGLVDIDDFAEAAGPRMDYSLNDLGEMTDRNDNVSEDDSSTESMALSDSEELSDIFETDLEEGADERAERPLYLDEFERFPTRNDEEPEDFEEHLRQISLESKKDGLPSGKDVDLSNLDEVDKLFLSAGTLMKKKRK</sequence>
<accession>A0ACC2MA03</accession>
<organism evidence="1 2">
    <name type="scientific">Persea americana</name>
    <name type="common">Avocado</name>
    <dbReference type="NCBI Taxonomy" id="3435"/>
    <lineage>
        <taxon>Eukaryota</taxon>
        <taxon>Viridiplantae</taxon>
        <taxon>Streptophyta</taxon>
        <taxon>Embryophyta</taxon>
        <taxon>Tracheophyta</taxon>
        <taxon>Spermatophyta</taxon>
        <taxon>Magnoliopsida</taxon>
        <taxon>Magnoliidae</taxon>
        <taxon>Laurales</taxon>
        <taxon>Lauraceae</taxon>
        <taxon>Persea</taxon>
    </lineage>
</organism>
<comment type="caution">
    <text evidence="1">The sequence shown here is derived from an EMBL/GenBank/DDBJ whole genome shotgun (WGS) entry which is preliminary data.</text>
</comment>
<gene>
    <name evidence="1" type="ORF">MRB53_004359</name>
</gene>
<protein>
    <submittedName>
        <fullName evidence="1">Uncharacterized protein</fullName>
    </submittedName>
</protein>
<evidence type="ECO:0000313" key="1">
    <source>
        <dbReference type="EMBL" id="KAJ8642611.1"/>
    </source>
</evidence>
<proteinExistence type="predicted"/>
<dbReference type="EMBL" id="CM056810">
    <property type="protein sequence ID" value="KAJ8642611.1"/>
    <property type="molecule type" value="Genomic_DNA"/>
</dbReference>
<keyword evidence="2" id="KW-1185">Reference proteome</keyword>
<reference evidence="1 2" key="1">
    <citation type="journal article" date="2022" name="Hortic Res">
        <title>A haplotype resolved chromosomal level avocado genome allows analysis of novel avocado genes.</title>
        <authorList>
            <person name="Nath O."/>
            <person name="Fletcher S.J."/>
            <person name="Hayward A."/>
            <person name="Shaw L.M."/>
            <person name="Masouleh A.K."/>
            <person name="Furtado A."/>
            <person name="Henry R.J."/>
            <person name="Mitter N."/>
        </authorList>
    </citation>
    <scope>NUCLEOTIDE SEQUENCE [LARGE SCALE GENOMIC DNA]</scope>
    <source>
        <strain evidence="2">cv. Hass</strain>
    </source>
</reference>